<feature type="compositionally biased region" description="Polar residues" evidence="2">
    <location>
        <begin position="288"/>
        <end position="301"/>
    </location>
</feature>
<keyword evidence="1" id="KW-0732">Signal</keyword>
<dbReference type="EMBL" id="JBHSIZ010000002">
    <property type="protein sequence ID" value="MFC4955063.1"/>
    <property type="molecule type" value="Genomic_DNA"/>
</dbReference>
<accession>A0ABV9UF47</accession>
<dbReference type="InterPro" id="IPR009003">
    <property type="entry name" value="Peptidase_S1_PA"/>
</dbReference>
<dbReference type="InterPro" id="IPR018114">
    <property type="entry name" value="TRYPSIN_HIS"/>
</dbReference>
<evidence type="ECO:0000256" key="2">
    <source>
        <dbReference type="SAM" id="MobiDB-lite"/>
    </source>
</evidence>
<proteinExistence type="predicted"/>
<gene>
    <name evidence="3" type="ORF">ACFPFX_01945</name>
</gene>
<dbReference type="InterPro" id="IPR043504">
    <property type="entry name" value="Peptidase_S1_PA_chymotrypsin"/>
</dbReference>
<sequence length="309" mass="31350">MKRTGISGMKFATTMRGKFGALSAAAVLLVMPTYGDHDAAAKNLTEAAPATAANARVGAIFKGDLDGGHFCTASVVHSSGRDLIVTAAHCLPADESEGGKAVFVPAYRDGAAPYGSWPIESVYADDSWNEDGDQDSDVAFAVLGPGTDGGKKIEDAVGAAPLFAGRATGQAVTITGYPGDTEVPQVCTNTSVAYGDTQQRIDCPDFPGGTSGSPWVVEGGAVAGVIGGYEFGGDDPDVSYSVVFGQHTKSLYKLAEAAGDPKPAAAPSTAISPQPAAASEPLKPDQARTPSQAPTRPSNGPITCACILP</sequence>
<dbReference type="SUPFAM" id="SSF50494">
    <property type="entry name" value="Trypsin-like serine proteases"/>
    <property type="match status" value="1"/>
</dbReference>
<evidence type="ECO:0000256" key="1">
    <source>
        <dbReference type="ARBA" id="ARBA00022729"/>
    </source>
</evidence>
<organism evidence="3 4">
    <name type="scientific">Streptomyces mauvecolor</name>
    <dbReference type="NCBI Taxonomy" id="58345"/>
    <lineage>
        <taxon>Bacteria</taxon>
        <taxon>Bacillati</taxon>
        <taxon>Actinomycetota</taxon>
        <taxon>Actinomycetes</taxon>
        <taxon>Kitasatosporales</taxon>
        <taxon>Streptomycetaceae</taxon>
        <taxon>Streptomyces</taxon>
    </lineage>
</organism>
<dbReference type="PANTHER" id="PTHR15462">
    <property type="entry name" value="SERINE PROTEASE"/>
    <property type="match status" value="1"/>
</dbReference>
<comment type="caution">
    <text evidence="3">The sequence shown here is derived from an EMBL/GenBank/DDBJ whole genome shotgun (WGS) entry which is preliminary data.</text>
</comment>
<keyword evidence="3" id="KW-0378">Hydrolase</keyword>
<keyword evidence="4" id="KW-1185">Reference proteome</keyword>
<name>A0ABV9UF47_9ACTN</name>
<dbReference type="InterPro" id="IPR050966">
    <property type="entry name" value="Glutamyl_endopeptidase"/>
</dbReference>
<feature type="region of interest" description="Disordered" evidence="2">
    <location>
        <begin position="262"/>
        <end position="301"/>
    </location>
</feature>
<evidence type="ECO:0000313" key="3">
    <source>
        <dbReference type="EMBL" id="MFC4955063.1"/>
    </source>
</evidence>
<dbReference type="Gene3D" id="2.40.10.10">
    <property type="entry name" value="Trypsin-like serine proteases"/>
    <property type="match status" value="2"/>
</dbReference>
<dbReference type="Proteomes" id="UP001595834">
    <property type="component" value="Unassembled WGS sequence"/>
</dbReference>
<dbReference type="RefSeq" id="WP_344372219.1">
    <property type="nucleotide sequence ID" value="NZ_BAAASQ010000005.1"/>
</dbReference>
<dbReference type="Pfam" id="PF13365">
    <property type="entry name" value="Trypsin_2"/>
    <property type="match status" value="1"/>
</dbReference>
<dbReference type="GO" id="GO:0016787">
    <property type="term" value="F:hydrolase activity"/>
    <property type="evidence" value="ECO:0007669"/>
    <property type="project" value="UniProtKB-KW"/>
</dbReference>
<evidence type="ECO:0000313" key="4">
    <source>
        <dbReference type="Proteomes" id="UP001595834"/>
    </source>
</evidence>
<protein>
    <submittedName>
        <fullName evidence="3">Trypsin-like serine peptidase</fullName>
        <ecNumber evidence="3">3.4.21.-</ecNumber>
    </submittedName>
</protein>
<reference evidence="4" key="1">
    <citation type="journal article" date="2019" name="Int. J. Syst. Evol. Microbiol.">
        <title>The Global Catalogue of Microorganisms (GCM) 10K type strain sequencing project: providing services to taxonomists for standard genome sequencing and annotation.</title>
        <authorList>
            <consortium name="The Broad Institute Genomics Platform"/>
            <consortium name="The Broad Institute Genome Sequencing Center for Infectious Disease"/>
            <person name="Wu L."/>
            <person name="Ma J."/>
        </authorList>
    </citation>
    <scope>NUCLEOTIDE SEQUENCE [LARGE SCALE GENOMIC DNA]</scope>
    <source>
        <strain evidence="4">CCM 7224</strain>
    </source>
</reference>
<dbReference type="PROSITE" id="PS00134">
    <property type="entry name" value="TRYPSIN_HIS"/>
    <property type="match status" value="1"/>
</dbReference>
<dbReference type="EC" id="3.4.21.-" evidence="3"/>